<organism evidence="2 3">
    <name type="scientific">Macrophomina phaseolina (strain MS6)</name>
    <name type="common">Charcoal rot fungus</name>
    <dbReference type="NCBI Taxonomy" id="1126212"/>
    <lineage>
        <taxon>Eukaryota</taxon>
        <taxon>Fungi</taxon>
        <taxon>Dikarya</taxon>
        <taxon>Ascomycota</taxon>
        <taxon>Pezizomycotina</taxon>
        <taxon>Dothideomycetes</taxon>
        <taxon>Dothideomycetes incertae sedis</taxon>
        <taxon>Botryosphaeriales</taxon>
        <taxon>Botryosphaeriaceae</taxon>
        <taxon>Macrophomina</taxon>
    </lineage>
</organism>
<gene>
    <name evidence="2" type="ORF">MPH_12295</name>
</gene>
<name>K2RKH6_MACPH</name>
<accession>K2RKH6</accession>
<dbReference type="EMBL" id="AHHD01000516">
    <property type="protein sequence ID" value="EKG10624.1"/>
    <property type="molecule type" value="Genomic_DNA"/>
</dbReference>
<evidence type="ECO:0000313" key="3">
    <source>
        <dbReference type="Proteomes" id="UP000007129"/>
    </source>
</evidence>
<comment type="caution">
    <text evidence="2">The sequence shown here is derived from an EMBL/GenBank/DDBJ whole genome shotgun (WGS) entry which is preliminary data.</text>
</comment>
<protein>
    <submittedName>
        <fullName evidence="2">Uncharacterized protein</fullName>
    </submittedName>
</protein>
<evidence type="ECO:0000256" key="1">
    <source>
        <dbReference type="SAM" id="Phobius"/>
    </source>
</evidence>
<dbReference type="Proteomes" id="UP000007129">
    <property type="component" value="Unassembled WGS sequence"/>
</dbReference>
<dbReference type="InParanoid" id="K2RKH6"/>
<keyword evidence="1" id="KW-1133">Transmembrane helix</keyword>
<reference evidence="2 3" key="1">
    <citation type="journal article" date="2012" name="BMC Genomics">
        <title>Tools to kill: Genome of one of the most destructive plant pathogenic fungi Macrophomina phaseolina.</title>
        <authorList>
            <person name="Islam M.S."/>
            <person name="Haque M.S."/>
            <person name="Islam M.M."/>
            <person name="Emdad E.M."/>
            <person name="Halim A."/>
            <person name="Hossen Q.M.M."/>
            <person name="Hossain M.Z."/>
            <person name="Ahmed B."/>
            <person name="Rahim S."/>
            <person name="Rahman M.S."/>
            <person name="Alam M.M."/>
            <person name="Hou S."/>
            <person name="Wan X."/>
            <person name="Saito J.A."/>
            <person name="Alam M."/>
        </authorList>
    </citation>
    <scope>NUCLEOTIDE SEQUENCE [LARGE SCALE GENOMIC DNA]</scope>
    <source>
        <strain evidence="2 3">MS6</strain>
    </source>
</reference>
<keyword evidence="1" id="KW-0472">Membrane</keyword>
<dbReference type="AlphaFoldDB" id="K2RKH6"/>
<evidence type="ECO:0000313" key="2">
    <source>
        <dbReference type="EMBL" id="EKG10624.1"/>
    </source>
</evidence>
<proteinExistence type="predicted"/>
<feature type="transmembrane region" description="Helical" evidence="1">
    <location>
        <begin position="44"/>
        <end position="66"/>
    </location>
</feature>
<feature type="transmembrane region" description="Helical" evidence="1">
    <location>
        <begin position="12"/>
        <end position="32"/>
    </location>
</feature>
<keyword evidence="1" id="KW-0812">Transmembrane</keyword>
<sequence>MREGRQRRSRLVLLLSCLLVNVSFSFFSFFLLRIFPLDVRDVRWMVMILFLFDVIISPFIYSIFMARHMDQGKQHGQWFRGATYGGALLAALRSWLFVYSGK</sequence>
<feature type="transmembrane region" description="Helical" evidence="1">
    <location>
        <begin position="78"/>
        <end position="98"/>
    </location>
</feature>
<dbReference type="VEuPathDB" id="FungiDB:MPH_12295"/>
<dbReference type="HOGENOM" id="CLU_2278006_0_0_1"/>